<accession>J9F5S7</accession>
<dbReference type="AlphaFoldDB" id="J9F5S7"/>
<name>J9F5S7_9ZZZZ</name>
<proteinExistence type="predicted"/>
<protein>
    <submittedName>
        <fullName evidence="1">Uncharacterized protein</fullName>
    </submittedName>
</protein>
<reference evidence="1" key="1">
    <citation type="journal article" date="2012" name="PLoS ONE">
        <title>Gene sets for utilization of primary and secondary nutrition supplies in the distal gut of endangered iberian lynx.</title>
        <authorList>
            <person name="Alcaide M."/>
            <person name="Messina E."/>
            <person name="Richter M."/>
            <person name="Bargiela R."/>
            <person name="Peplies J."/>
            <person name="Huws S.A."/>
            <person name="Newbold C.J."/>
            <person name="Golyshin P.N."/>
            <person name="Simon M.A."/>
            <person name="Lopez G."/>
            <person name="Yakimov M.M."/>
            <person name="Ferrer M."/>
        </authorList>
    </citation>
    <scope>NUCLEOTIDE SEQUENCE</scope>
</reference>
<sequence length="106" mass="11879">MTQRNVVSFPSSLQPLPLFPRGLSTDTLTPSRALETLKGSFKPPHLLCFFSQHSSRIVFLLLKKPVSVPTMHSTALHFIPLLSFPFSQVHFTKPIRLTLPLRGQDG</sequence>
<evidence type="ECO:0000313" key="1">
    <source>
        <dbReference type="EMBL" id="EJW89853.1"/>
    </source>
</evidence>
<organism evidence="1">
    <name type="scientific">gut metagenome</name>
    <dbReference type="NCBI Taxonomy" id="749906"/>
    <lineage>
        <taxon>unclassified sequences</taxon>
        <taxon>metagenomes</taxon>
        <taxon>organismal metagenomes</taxon>
    </lineage>
</organism>
<comment type="caution">
    <text evidence="1">The sequence shown here is derived from an EMBL/GenBank/DDBJ whole genome shotgun (WGS) entry which is preliminary data.</text>
</comment>
<dbReference type="EMBL" id="AMCI01009216">
    <property type="protein sequence ID" value="EJW89853.1"/>
    <property type="molecule type" value="Genomic_DNA"/>
</dbReference>
<gene>
    <name evidence="1" type="ORF">EVA_22037</name>
</gene>